<evidence type="ECO:0000256" key="10">
    <source>
        <dbReference type="ARBA" id="ARBA00023136"/>
    </source>
</evidence>
<dbReference type="GO" id="GO:0032259">
    <property type="term" value="P:methylation"/>
    <property type="evidence" value="ECO:0007669"/>
    <property type="project" value="UniProtKB-KW"/>
</dbReference>
<evidence type="ECO:0000256" key="11">
    <source>
        <dbReference type="ARBA" id="ARBA00023572"/>
    </source>
</evidence>
<dbReference type="OMA" id="FTHMIRI"/>
<proteinExistence type="inferred from homology"/>
<keyword evidence="15" id="KW-1185">Reference proteome</keyword>
<dbReference type="GO" id="GO:0004671">
    <property type="term" value="F:protein C-terminal S-isoprenylcysteine carboxyl O-methyltransferase activity"/>
    <property type="evidence" value="ECO:0000318"/>
    <property type="project" value="GO_Central"/>
</dbReference>
<protein>
    <recommendedName>
        <fullName evidence="12 13">Protein-S-isoprenylcysteine O-methyltransferase</fullName>
        <ecNumber evidence="4 13">2.1.1.100</ecNumber>
    </recommendedName>
</protein>
<dbReference type="Gene3D" id="1.20.120.1630">
    <property type="match status" value="1"/>
</dbReference>
<keyword evidence="6" id="KW-0808">Transferase</keyword>
<sequence length="291" mass="33866">MAALRVPSEATFSLRWFIQGNCISVLYFMLRSYPTISPFVEIFSQRYLESIVVYALINFLYCWIFYKTYFTRQVAFQGCLLGVLSGTGLIIGFSSNTFHPFGWYLVILSFFHFSEFFSTCIYNYESLSLDSYLLNHSIAYHVAAFASWLEFFIELYFFPGLKSLWYISFLGILLCAGGGEFLRKSAMLTAGRSFNHYIQTTKADDHELVTRGVYSLSRHPSYVGWFYWSIGTQLILCNPVCCLGYSVTSWRFFNERVEDEEITLIAFFGQRYVDYQKRVGTMLPFIQGYKL</sequence>
<dbReference type="PANTHER" id="PTHR12714">
    <property type="entry name" value="PROTEIN-S ISOPRENYLCYSTEINE O-METHYLTRANSFERASE"/>
    <property type="match status" value="1"/>
</dbReference>
<evidence type="ECO:0000256" key="7">
    <source>
        <dbReference type="ARBA" id="ARBA00022691"/>
    </source>
</evidence>
<keyword evidence="7 13" id="KW-0949">S-adenosyl-L-methionine</keyword>
<dbReference type="Pfam" id="PF04140">
    <property type="entry name" value="ICMT"/>
    <property type="match status" value="1"/>
</dbReference>
<feature type="transmembrane region" description="Helical" evidence="13">
    <location>
        <begin position="12"/>
        <end position="30"/>
    </location>
</feature>
<feature type="transmembrane region" description="Helical" evidence="13">
    <location>
        <begin position="164"/>
        <end position="182"/>
    </location>
</feature>
<dbReference type="OrthoDB" id="422086at2759"/>
<feature type="transmembrane region" description="Helical" evidence="13">
    <location>
        <begin position="50"/>
        <end position="66"/>
    </location>
</feature>
<keyword evidence="10 13" id="KW-0472">Membrane</keyword>
<reference evidence="14" key="2">
    <citation type="submission" date="2021-01" db="UniProtKB">
        <authorList>
            <consortium name="EnsemblMetazoa"/>
        </authorList>
    </citation>
    <scope>IDENTIFICATION</scope>
</reference>
<dbReference type="GO" id="GO:0005783">
    <property type="term" value="C:endoplasmic reticulum"/>
    <property type="evidence" value="ECO:0000318"/>
    <property type="project" value="GO_Central"/>
</dbReference>
<keyword evidence="8 13" id="KW-0812">Transmembrane</keyword>
<dbReference type="InParanoid" id="A0A7M7REG9"/>
<evidence type="ECO:0000256" key="5">
    <source>
        <dbReference type="ARBA" id="ARBA00022603"/>
    </source>
</evidence>
<evidence type="ECO:0000256" key="3">
    <source>
        <dbReference type="ARBA" id="ARBA00009140"/>
    </source>
</evidence>
<feature type="transmembrane region" description="Helical" evidence="13">
    <location>
        <begin position="101"/>
        <end position="125"/>
    </location>
</feature>
<dbReference type="GeneID" id="590850"/>
<accession>A0A7M7REG9</accession>
<organism evidence="14 15">
    <name type="scientific">Strongylocentrotus purpuratus</name>
    <name type="common">Purple sea urchin</name>
    <dbReference type="NCBI Taxonomy" id="7668"/>
    <lineage>
        <taxon>Eukaryota</taxon>
        <taxon>Metazoa</taxon>
        <taxon>Echinodermata</taxon>
        <taxon>Eleutherozoa</taxon>
        <taxon>Echinozoa</taxon>
        <taxon>Echinoidea</taxon>
        <taxon>Euechinoidea</taxon>
        <taxon>Echinacea</taxon>
        <taxon>Camarodonta</taxon>
        <taxon>Echinidea</taxon>
        <taxon>Strongylocentrotidae</taxon>
        <taxon>Strongylocentrotus</taxon>
    </lineage>
</organism>
<evidence type="ECO:0000256" key="6">
    <source>
        <dbReference type="ARBA" id="ARBA00022679"/>
    </source>
</evidence>
<dbReference type="Proteomes" id="UP000007110">
    <property type="component" value="Unassembled WGS sequence"/>
</dbReference>
<evidence type="ECO:0000256" key="9">
    <source>
        <dbReference type="ARBA" id="ARBA00022989"/>
    </source>
</evidence>
<evidence type="ECO:0000256" key="4">
    <source>
        <dbReference type="ARBA" id="ARBA00012151"/>
    </source>
</evidence>
<evidence type="ECO:0000313" key="14">
    <source>
        <dbReference type="EnsemblMetazoa" id="XP_795530"/>
    </source>
</evidence>
<dbReference type="PANTHER" id="PTHR12714:SF9">
    <property type="entry name" value="PROTEIN-S-ISOPRENYLCYSTEINE O-METHYLTRANSFERASE"/>
    <property type="match status" value="1"/>
</dbReference>
<comment type="function">
    <text evidence="11">Catalyzes the post-translational methylation of isoprenylated C-terminal cysteine residues.</text>
</comment>
<keyword evidence="5 13" id="KW-0489">Methyltransferase</keyword>
<dbReference type="InterPro" id="IPR007269">
    <property type="entry name" value="ICMT_MeTrfase"/>
</dbReference>
<evidence type="ECO:0000313" key="15">
    <source>
        <dbReference type="Proteomes" id="UP000007110"/>
    </source>
</evidence>
<dbReference type="CTD" id="23463"/>
<evidence type="ECO:0000256" key="2">
    <source>
        <dbReference type="ARBA" id="ARBA00004141"/>
    </source>
</evidence>
<comment type="subcellular location">
    <subcellularLocation>
        <location evidence="13">Endoplasmic reticulum membrane</location>
        <topology evidence="13">Multi-pass membrane protein</topology>
    </subcellularLocation>
    <subcellularLocation>
        <location evidence="2">Membrane</location>
        <topology evidence="2">Multi-pass membrane protein</topology>
    </subcellularLocation>
</comment>
<dbReference type="RefSeq" id="XP_795530.4">
    <property type="nucleotide sequence ID" value="XM_790437.5"/>
</dbReference>
<feature type="transmembrane region" description="Helical" evidence="13">
    <location>
        <begin position="78"/>
        <end position="95"/>
    </location>
</feature>
<keyword evidence="13" id="KW-0256">Endoplasmic reticulum</keyword>
<reference evidence="15" key="1">
    <citation type="submission" date="2015-02" db="EMBL/GenBank/DDBJ databases">
        <title>Genome sequencing for Strongylocentrotus purpuratus.</title>
        <authorList>
            <person name="Murali S."/>
            <person name="Liu Y."/>
            <person name="Vee V."/>
            <person name="English A."/>
            <person name="Wang M."/>
            <person name="Skinner E."/>
            <person name="Han Y."/>
            <person name="Muzny D.M."/>
            <person name="Worley K.C."/>
            <person name="Gibbs R.A."/>
        </authorList>
    </citation>
    <scope>NUCLEOTIDE SEQUENCE</scope>
</reference>
<comment type="similarity">
    <text evidence="3 13">Belongs to the class VI-like SAM-binding methyltransferase superfamily. Isoprenylcysteine carboxyl methyltransferase family.</text>
</comment>
<evidence type="ECO:0000256" key="1">
    <source>
        <dbReference type="ARBA" id="ARBA00001450"/>
    </source>
</evidence>
<feature type="transmembrane region" description="Helical" evidence="13">
    <location>
        <begin position="137"/>
        <end position="158"/>
    </location>
</feature>
<evidence type="ECO:0000256" key="12">
    <source>
        <dbReference type="ARBA" id="ARBA00023656"/>
    </source>
</evidence>
<dbReference type="EC" id="2.1.1.100" evidence="4 13"/>
<dbReference type="AlphaFoldDB" id="A0A7M7REG9"/>
<keyword evidence="9 13" id="KW-1133">Transmembrane helix</keyword>
<evidence type="ECO:0000256" key="13">
    <source>
        <dbReference type="RuleBase" id="RU362022"/>
    </source>
</evidence>
<name>A0A7M7REG9_STRPU</name>
<dbReference type="InterPro" id="IPR025770">
    <property type="entry name" value="PPMT_MeTrfase"/>
</dbReference>
<dbReference type="KEGG" id="spu:590850"/>
<dbReference type="GO" id="GO:0005789">
    <property type="term" value="C:endoplasmic reticulum membrane"/>
    <property type="evidence" value="ECO:0007669"/>
    <property type="project" value="UniProtKB-SubCell"/>
</dbReference>
<comment type="catalytic activity">
    <reaction evidence="1 13">
        <text>[protein]-C-terminal S-[(2E,6E)-farnesyl]-L-cysteine + S-adenosyl-L-methionine = [protein]-C-terminal S-[(2E,6E)-farnesyl]-L-cysteine methyl ester + S-adenosyl-L-homocysteine</text>
        <dbReference type="Rhea" id="RHEA:21672"/>
        <dbReference type="Rhea" id="RHEA-COMP:12125"/>
        <dbReference type="Rhea" id="RHEA-COMP:12126"/>
        <dbReference type="ChEBI" id="CHEBI:57856"/>
        <dbReference type="ChEBI" id="CHEBI:59789"/>
        <dbReference type="ChEBI" id="CHEBI:90510"/>
        <dbReference type="ChEBI" id="CHEBI:90511"/>
        <dbReference type="EC" id="2.1.1.100"/>
    </reaction>
</comment>
<dbReference type="EnsemblMetazoa" id="XM_790437">
    <property type="protein sequence ID" value="XP_795530"/>
    <property type="gene ID" value="LOC590850"/>
</dbReference>
<evidence type="ECO:0000256" key="8">
    <source>
        <dbReference type="ARBA" id="ARBA00022692"/>
    </source>
</evidence>
<dbReference type="PROSITE" id="PS51564">
    <property type="entry name" value="SAM_ICMT"/>
    <property type="match status" value="1"/>
</dbReference>